<feature type="domain" description="Choline kinase N-terminal" evidence="2">
    <location>
        <begin position="6"/>
        <end position="81"/>
    </location>
</feature>
<dbReference type="EMBL" id="KB933196">
    <property type="protein sequence ID" value="EON98770.1"/>
    <property type="molecule type" value="Genomic_DNA"/>
</dbReference>
<dbReference type="GO" id="GO:0004103">
    <property type="term" value="F:choline kinase activity"/>
    <property type="evidence" value="ECO:0007669"/>
    <property type="project" value="TreeGrafter"/>
</dbReference>
<dbReference type="GeneID" id="19326304"/>
<dbReference type="Gene3D" id="3.30.200.20">
    <property type="entry name" value="Phosphorylase Kinase, domain 1"/>
    <property type="match status" value="1"/>
</dbReference>
<evidence type="ECO:0000256" key="1">
    <source>
        <dbReference type="ARBA" id="ARBA00038211"/>
    </source>
</evidence>
<name>R8BHE7_PHAM7</name>
<evidence type="ECO:0000259" key="2">
    <source>
        <dbReference type="Pfam" id="PF04428"/>
    </source>
</evidence>
<protein>
    <submittedName>
        <fullName evidence="3">Putative choline kinase protein</fullName>
    </submittedName>
</protein>
<dbReference type="SUPFAM" id="SSF56112">
    <property type="entry name" value="Protein kinase-like (PK-like)"/>
    <property type="match status" value="1"/>
</dbReference>
<dbReference type="GO" id="GO:0006646">
    <property type="term" value="P:phosphatidylethanolamine biosynthetic process"/>
    <property type="evidence" value="ECO:0007669"/>
    <property type="project" value="TreeGrafter"/>
</dbReference>
<dbReference type="PANTHER" id="PTHR22603:SF93">
    <property type="entry name" value="RE24176P"/>
    <property type="match status" value="1"/>
</dbReference>
<dbReference type="CDD" id="cd05157">
    <property type="entry name" value="ETNK_euk"/>
    <property type="match status" value="1"/>
</dbReference>
<dbReference type="AlphaFoldDB" id="R8BHE7"/>
<keyword evidence="4" id="KW-1185">Reference proteome</keyword>
<keyword evidence="3" id="KW-0808">Transferase</keyword>
<comment type="similarity">
    <text evidence="1">Belongs to the choline/ethanolamine kinase family.</text>
</comment>
<evidence type="ECO:0000313" key="4">
    <source>
        <dbReference type="Proteomes" id="UP000014074"/>
    </source>
</evidence>
<dbReference type="eggNOG" id="KOG2686">
    <property type="taxonomic scope" value="Eukaryota"/>
</dbReference>
<dbReference type="Pfam" id="PF04428">
    <property type="entry name" value="Choline_kin_N"/>
    <property type="match status" value="1"/>
</dbReference>
<dbReference type="OrthoDB" id="10267235at2759"/>
<dbReference type="RefSeq" id="XP_007916456.1">
    <property type="nucleotide sequence ID" value="XM_007918265.1"/>
</dbReference>
<reference evidence="4" key="1">
    <citation type="journal article" date="2013" name="Genome Announc.">
        <title>Draft genome sequence of the ascomycete Phaeoacremonium aleophilum strain UCR-PA7, a causal agent of the esca disease complex in grapevines.</title>
        <authorList>
            <person name="Blanco-Ulate B."/>
            <person name="Rolshausen P."/>
            <person name="Cantu D."/>
        </authorList>
    </citation>
    <scope>NUCLEOTIDE SEQUENCE [LARGE SCALE GENOMIC DNA]</scope>
    <source>
        <strain evidence="4">UCR-PA7</strain>
    </source>
</reference>
<accession>R8BHE7</accession>
<sequence>MQSSDTEYVDGDVVVPSTDAVLDNSKTMNYSGGQAVSSDAVSISSRREDKDKQAWVVFKNEIIRLAHTLRLKGWRRVSLDSGEQISVERLSGALTNAVYVVSPPADVVKQSTADGKKAPPKLLLRVYGPQVEHLIDRETELGVLRRLARKKIGPRLLGTFTNGRFEQFFNSTTLTASDIREPETSKQIAKRMRELHDGIELLENEKDEGPAVWKNWDKWLKSAEERITALDERMISGKLGPVRGPDDAWKTRGLICGVEWHVFKGMVEKYRKFVEEQYGGRKAIRERLVFAHNDAQYGNILRLRPDDEKSPLMQPANEHKQLVVIDFEYASANCPGLEFANHFTEWTYNYHNPVAPWACDTTRYPTLEQRHRFIKAYVDHRPQFPHSNSTPNLTPLATPTLHTAASSSSIVEFMLDARVPPGGWKEEEKRQQDQAEARVKELLDETLLWQIANSAQWVAWGIVQAKIPGFDGADESGFAEEVTAEEPGAAVNTTEEEEPEFDYLGYAQERAFFFWGDCVAMGLIKKEELPEELQSRLKIVNY</sequence>
<dbReference type="HOGENOM" id="CLU_012712_4_1_1"/>
<dbReference type="InterPro" id="IPR011009">
    <property type="entry name" value="Kinase-like_dom_sf"/>
</dbReference>
<gene>
    <name evidence="3" type="ORF">UCRPA7_5721</name>
</gene>
<dbReference type="Proteomes" id="UP000014074">
    <property type="component" value="Unassembled WGS sequence"/>
</dbReference>
<dbReference type="InterPro" id="IPR007521">
    <property type="entry name" value="Choline_kin_N"/>
</dbReference>
<dbReference type="KEGG" id="tmn:UCRPA7_5721"/>
<dbReference type="PANTHER" id="PTHR22603">
    <property type="entry name" value="CHOLINE/ETHANOALAMINE KINASE"/>
    <property type="match status" value="1"/>
</dbReference>
<dbReference type="GO" id="GO:0004305">
    <property type="term" value="F:ethanolamine kinase activity"/>
    <property type="evidence" value="ECO:0007669"/>
    <property type="project" value="TreeGrafter"/>
</dbReference>
<organism evidence="3 4">
    <name type="scientific">Phaeoacremonium minimum (strain UCR-PA7)</name>
    <name type="common">Esca disease fungus</name>
    <name type="synonym">Togninia minima</name>
    <dbReference type="NCBI Taxonomy" id="1286976"/>
    <lineage>
        <taxon>Eukaryota</taxon>
        <taxon>Fungi</taxon>
        <taxon>Dikarya</taxon>
        <taxon>Ascomycota</taxon>
        <taxon>Pezizomycotina</taxon>
        <taxon>Sordariomycetes</taxon>
        <taxon>Sordariomycetidae</taxon>
        <taxon>Togniniales</taxon>
        <taxon>Togniniaceae</taxon>
        <taxon>Phaeoacremonium</taxon>
    </lineage>
</organism>
<dbReference type="GO" id="GO:0005737">
    <property type="term" value="C:cytoplasm"/>
    <property type="evidence" value="ECO:0007669"/>
    <property type="project" value="TreeGrafter"/>
</dbReference>
<keyword evidence="3" id="KW-0418">Kinase</keyword>
<evidence type="ECO:0000313" key="3">
    <source>
        <dbReference type="EMBL" id="EON98770.1"/>
    </source>
</evidence>
<dbReference type="Gene3D" id="3.90.1200.10">
    <property type="match status" value="1"/>
</dbReference>
<dbReference type="Pfam" id="PF01633">
    <property type="entry name" value="Choline_kinase"/>
    <property type="match status" value="1"/>
</dbReference>
<proteinExistence type="inferred from homology"/>